<evidence type="ECO:0000256" key="5">
    <source>
        <dbReference type="ARBA" id="ARBA00022842"/>
    </source>
</evidence>
<comment type="function">
    <text evidence="11">Phosphatase that hydrolyzes non-canonical purine nucleotides such as XTP and ITP to their respective diphosphate derivatives. Probably excludes non-canonical purines from DNA/RNA precursor pool, thus preventing their incorporation into DNA/RNA and avoiding chromosomal lesions.</text>
</comment>
<organism evidence="13 14">
    <name type="scientific">Edwardsiella tarda</name>
    <dbReference type="NCBI Taxonomy" id="636"/>
    <lineage>
        <taxon>Bacteria</taxon>
        <taxon>Pseudomonadati</taxon>
        <taxon>Pseudomonadota</taxon>
        <taxon>Gammaproteobacteria</taxon>
        <taxon>Enterobacterales</taxon>
        <taxon>Hafniaceae</taxon>
        <taxon>Edwardsiella</taxon>
    </lineage>
</organism>
<dbReference type="InterPro" id="IPR002786">
    <property type="entry name" value="Non_canon_purine_NTPase"/>
</dbReference>
<feature type="domain" description="Non-canonical purine NTP phosphatase/PRRC1" evidence="12">
    <location>
        <begin position="7"/>
        <end position="164"/>
    </location>
</feature>
<feature type="binding site" evidence="11">
    <location>
        <position position="68"/>
    </location>
    <ligand>
        <name>Mg(2+)</name>
        <dbReference type="ChEBI" id="CHEBI:18420"/>
    </ligand>
</feature>
<dbReference type="Pfam" id="PF01931">
    <property type="entry name" value="NTPase_I-T"/>
    <property type="match status" value="1"/>
</dbReference>
<keyword evidence="6 11" id="KW-0546">Nucleotide metabolism</keyword>
<dbReference type="FunFam" id="3.90.950.10:FF:000002">
    <property type="entry name" value="Inosine/xanthosine triphosphatase"/>
    <property type="match status" value="1"/>
</dbReference>
<accession>A0A2A7U5K8</accession>
<dbReference type="InterPro" id="IPR029001">
    <property type="entry name" value="ITPase-like_fam"/>
</dbReference>
<keyword evidence="5 11" id="KW-0460">Magnesium</keyword>
<dbReference type="EMBL" id="PDDV01000013">
    <property type="protein sequence ID" value="PEH73682.1"/>
    <property type="molecule type" value="Genomic_DNA"/>
</dbReference>
<feature type="binding site" evidence="11">
    <location>
        <position position="38"/>
    </location>
    <ligand>
        <name>Mg(2+)</name>
        <dbReference type="ChEBI" id="CHEBI:18420"/>
    </ligand>
</feature>
<comment type="catalytic activity">
    <reaction evidence="8 11">
        <text>ITP + H2O = IDP + phosphate + H(+)</text>
        <dbReference type="Rhea" id="RHEA:28330"/>
        <dbReference type="ChEBI" id="CHEBI:15377"/>
        <dbReference type="ChEBI" id="CHEBI:15378"/>
        <dbReference type="ChEBI" id="CHEBI:43474"/>
        <dbReference type="ChEBI" id="CHEBI:58280"/>
        <dbReference type="ChEBI" id="CHEBI:61402"/>
        <dbReference type="EC" id="3.6.1.73"/>
    </reaction>
</comment>
<evidence type="ECO:0000256" key="8">
    <source>
        <dbReference type="ARBA" id="ARBA00048174"/>
    </source>
</evidence>
<protein>
    <recommendedName>
        <fullName evidence="11">Inosine/xanthosine triphosphatase</fullName>
        <shortName evidence="11">ITPase/XTPase</shortName>
        <ecNumber evidence="11">3.6.1.73</ecNumber>
    </recommendedName>
    <alternativeName>
        <fullName evidence="11">Non-canonical purine NTP phosphatase</fullName>
    </alternativeName>
    <alternativeName>
        <fullName evidence="11">Non-standard purine NTP phosphatase</fullName>
    </alternativeName>
    <alternativeName>
        <fullName evidence="11">Nucleoside-triphosphate phosphatase</fullName>
        <shortName evidence="11">NTPase</shortName>
    </alternativeName>
</protein>
<feature type="binding site" evidence="11">
    <location>
        <begin position="68"/>
        <end position="69"/>
    </location>
    <ligand>
        <name>substrate</name>
    </ligand>
</feature>
<name>A0A2A7U5K8_EDWTA</name>
<dbReference type="OrthoDB" id="6334099at2"/>
<comment type="subunit">
    <text evidence="11">Homodimer.</text>
</comment>
<comment type="catalytic activity">
    <reaction evidence="9 11">
        <text>XTP + H2O = XDP + phosphate + H(+)</text>
        <dbReference type="Rhea" id="RHEA:28406"/>
        <dbReference type="ChEBI" id="CHEBI:15377"/>
        <dbReference type="ChEBI" id="CHEBI:15378"/>
        <dbReference type="ChEBI" id="CHEBI:43474"/>
        <dbReference type="ChEBI" id="CHEBI:59884"/>
        <dbReference type="ChEBI" id="CHEBI:61314"/>
        <dbReference type="EC" id="3.6.1.73"/>
    </reaction>
</comment>
<feature type="binding site" evidence="11">
    <location>
        <begin position="8"/>
        <end position="13"/>
    </location>
    <ligand>
        <name>substrate</name>
    </ligand>
</feature>
<dbReference type="GO" id="GO:0000166">
    <property type="term" value="F:nucleotide binding"/>
    <property type="evidence" value="ECO:0007669"/>
    <property type="project" value="UniProtKB-KW"/>
</dbReference>
<evidence type="ECO:0000259" key="12">
    <source>
        <dbReference type="Pfam" id="PF01931"/>
    </source>
</evidence>
<dbReference type="Gene3D" id="3.90.950.10">
    <property type="match status" value="1"/>
</dbReference>
<dbReference type="InterPro" id="IPR026533">
    <property type="entry name" value="NTPase/PRRC1"/>
</dbReference>
<comment type="similarity">
    <text evidence="10 11">Belongs to the YjjX NTPase family.</text>
</comment>
<dbReference type="STRING" id="636.AAW15_13315"/>
<comment type="caution">
    <text evidence="13">The sequence shown here is derived from an EMBL/GenBank/DDBJ whole genome shotgun (WGS) entry which is preliminary data.</text>
</comment>
<dbReference type="PANTHER" id="PTHR34699">
    <property type="match status" value="1"/>
</dbReference>
<evidence type="ECO:0000256" key="3">
    <source>
        <dbReference type="ARBA" id="ARBA00022741"/>
    </source>
</evidence>
<dbReference type="SUPFAM" id="SSF52972">
    <property type="entry name" value="ITPase-like"/>
    <property type="match status" value="1"/>
</dbReference>
<comment type="cofactor">
    <cofactor evidence="1">
        <name>Mn(2+)</name>
        <dbReference type="ChEBI" id="CHEBI:29035"/>
    </cofactor>
</comment>
<dbReference type="NCBIfam" id="NF003459">
    <property type="entry name" value="PRK05074.1"/>
    <property type="match status" value="1"/>
</dbReference>
<keyword evidence="7 11" id="KW-0464">Manganese</keyword>
<reference evidence="14" key="1">
    <citation type="submission" date="2017-09" db="EMBL/GenBank/DDBJ databases">
        <title>FDA dAtabase for Regulatory Grade micrObial Sequences (FDA-ARGOS): Supporting development and validation of Infectious Disease Dx tests.</title>
        <authorList>
            <person name="Goldberg B."/>
            <person name="Campos J."/>
            <person name="Tallon L."/>
            <person name="Sadzewicz L."/>
            <person name="Ott S."/>
            <person name="Zhao X."/>
            <person name="Nagaraj S."/>
            <person name="Vavikolanu K."/>
            <person name="Aluvathingal J."/>
            <person name="Nadendla S."/>
            <person name="Geyer C."/>
            <person name="Sichtig H."/>
        </authorList>
    </citation>
    <scope>NUCLEOTIDE SEQUENCE [LARGE SCALE GENOMIC DNA]</scope>
    <source>
        <strain evidence="14">FDAARGOS_370</strain>
    </source>
</reference>
<dbReference type="GeneID" id="93122995"/>
<evidence type="ECO:0000256" key="6">
    <source>
        <dbReference type="ARBA" id="ARBA00023080"/>
    </source>
</evidence>
<evidence type="ECO:0000313" key="14">
    <source>
        <dbReference type="Proteomes" id="UP000219788"/>
    </source>
</evidence>
<evidence type="ECO:0000256" key="9">
    <source>
        <dbReference type="ARBA" id="ARBA00048781"/>
    </source>
</evidence>
<keyword evidence="4 11" id="KW-0378">Hydrolase</keyword>
<dbReference type="HAMAP" id="MF_00648">
    <property type="entry name" value="Non_canon_purine_NTPase_YjjX"/>
    <property type="match status" value="1"/>
</dbReference>
<dbReference type="RefSeq" id="WP_005281792.1">
    <property type="nucleotide sequence ID" value="NZ_CABKPF010000085.1"/>
</dbReference>
<evidence type="ECO:0000313" key="13">
    <source>
        <dbReference type="EMBL" id="PEH73682.1"/>
    </source>
</evidence>
<dbReference type="PANTHER" id="PTHR34699:SF2">
    <property type="entry name" value="NON-CANONICAL PURINE NTP PHOSPHATASE_PRRC1 DOMAIN-CONTAINING PROTEIN"/>
    <property type="match status" value="1"/>
</dbReference>
<dbReference type="GO" id="GO:0009117">
    <property type="term" value="P:nucleotide metabolic process"/>
    <property type="evidence" value="ECO:0007669"/>
    <property type="project" value="UniProtKB-KW"/>
</dbReference>
<dbReference type="AlphaFoldDB" id="A0A2A7U5K8"/>
<evidence type="ECO:0000256" key="4">
    <source>
        <dbReference type="ARBA" id="ARBA00022801"/>
    </source>
</evidence>
<proteinExistence type="inferred from homology"/>
<dbReference type="GO" id="GO:0006772">
    <property type="term" value="P:thiamine metabolic process"/>
    <property type="evidence" value="ECO:0007669"/>
    <property type="project" value="TreeGrafter"/>
</dbReference>
<dbReference type="NCBIfam" id="TIGR00258">
    <property type="entry name" value="inosine/xanthosine triphosphatase"/>
    <property type="match status" value="1"/>
</dbReference>
<gene>
    <name evidence="13" type="primary">yjjX</name>
    <name evidence="13" type="ORF">CRM76_17980</name>
</gene>
<comment type="cofactor">
    <cofactor evidence="11">
        <name>Mg(2+)</name>
        <dbReference type="ChEBI" id="CHEBI:18420"/>
    </cofactor>
    <cofactor evidence="11">
        <name>Mn(2+)</name>
        <dbReference type="ChEBI" id="CHEBI:29035"/>
    </cofactor>
    <text evidence="11">Binds 1 divalent metal cation per subunit; can use either Mg(2+) or Mn(2+).</text>
</comment>
<dbReference type="GO" id="GO:0046872">
    <property type="term" value="F:metal ion binding"/>
    <property type="evidence" value="ECO:0007669"/>
    <property type="project" value="UniProtKB-KW"/>
</dbReference>
<dbReference type="Proteomes" id="UP000219788">
    <property type="component" value="Unassembled WGS sequence"/>
</dbReference>
<dbReference type="GO" id="GO:0103023">
    <property type="term" value="F:ITPase activity"/>
    <property type="evidence" value="ECO:0007669"/>
    <property type="project" value="UniProtKB-EC"/>
</dbReference>
<evidence type="ECO:0000256" key="2">
    <source>
        <dbReference type="ARBA" id="ARBA00022723"/>
    </source>
</evidence>
<sequence>MYHVIAATTNPAKIQAIALAFDDTVGAGQYRIEGIEVDSGVPEQPLGSTQTRSGARHRVICARQLRPEADFWVGIEAGIEDNMTFAWMTVENRHHRGEARSASLLLPEAIMAGIRQGNSLGQEMRRLSGIDDINRREGAIGVLTQGRLSRTRVYHHALLLALAALAPCYHPAPLAMPSGDYADFSSVSS</sequence>
<evidence type="ECO:0000256" key="7">
    <source>
        <dbReference type="ARBA" id="ARBA00023211"/>
    </source>
</evidence>
<evidence type="ECO:0000256" key="1">
    <source>
        <dbReference type="ARBA" id="ARBA00001936"/>
    </source>
</evidence>
<keyword evidence="3 11" id="KW-0547">Nucleotide-binding</keyword>
<evidence type="ECO:0000256" key="10">
    <source>
        <dbReference type="ARBA" id="ARBA00060855"/>
    </source>
</evidence>
<evidence type="ECO:0000256" key="11">
    <source>
        <dbReference type="HAMAP-Rule" id="MF_00648"/>
    </source>
</evidence>
<keyword evidence="2 11" id="KW-0479">Metal-binding</keyword>
<dbReference type="InterPro" id="IPR050299">
    <property type="entry name" value="YjjX_NTPase"/>
</dbReference>
<dbReference type="EC" id="3.6.1.73" evidence="11"/>